<proteinExistence type="predicted"/>
<gene>
    <name evidence="2" type="ORF">ACFFK0_03925</name>
</gene>
<protein>
    <submittedName>
        <fullName evidence="2">Hsp20/alpha crystallin family protein</fullName>
    </submittedName>
</protein>
<evidence type="ECO:0000256" key="1">
    <source>
        <dbReference type="SAM" id="MobiDB-lite"/>
    </source>
</evidence>
<evidence type="ECO:0000313" key="3">
    <source>
        <dbReference type="Proteomes" id="UP001589776"/>
    </source>
</evidence>
<dbReference type="RefSeq" id="WP_377468590.1">
    <property type="nucleotide sequence ID" value="NZ_JBHLWN010000021.1"/>
</dbReference>
<keyword evidence="3" id="KW-1185">Reference proteome</keyword>
<dbReference type="Proteomes" id="UP001589776">
    <property type="component" value="Unassembled WGS sequence"/>
</dbReference>
<name>A0ABV6DG45_9BACL</name>
<evidence type="ECO:0000313" key="2">
    <source>
        <dbReference type="EMBL" id="MFC0211606.1"/>
    </source>
</evidence>
<comment type="caution">
    <text evidence="2">The sequence shown here is derived from an EMBL/GenBank/DDBJ whole genome shotgun (WGS) entry which is preliminary data.</text>
</comment>
<reference evidence="2 3" key="1">
    <citation type="submission" date="2024-09" db="EMBL/GenBank/DDBJ databases">
        <authorList>
            <person name="Sun Q."/>
            <person name="Mori K."/>
        </authorList>
    </citation>
    <scope>NUCLEOTIDE SEQUENCE [LARGE SCALE GENOMIC DNA]</scope>
    <source>
        <strain evidence="2 3">CCM 7759</strain>
    </source>
</reference>
<sequence length="176" mass="19265">MSENGGSGKGKGVRQGTGAGIWDQIEKFIEGKLSFMNPGGPAAAQFLQQPEWVQDIVRQALLRTLPDGGGKRKTVHAEANTKPERKQHALSPEVFETHRSVIARVKLPPKENPRALQVLVRSDRIKLLGLAGGEPVFIALPAAVVAKSARARCREGVLEICARKRKKGMYYEAYVE</sequence>
<organism evidence="2 3">
    <name type="scientific">Paenibacillus chartarius</name>
    <dbReference type="NCBI Taxonomy" id="747481"/>
    <lineage>
        <taxon>Bacteria</taxon>
        <taxon>Bacillati</taxon>
        <taxon>Bacillota</taxon>
        <taxon>Bacilli</taxon>
        <taxon>Bacillales</taxon>
        <taxon>Paenibacillaceae</taxon>
        <taxon>Paenibacillus</taxon>
    </lineage>
</organism>
<feature type="compositionally biased region" description="Basic and acidic residues" evidence="1">
    <location>
        <begin position="75"/>
        <end position="87"/>
    </location>
</feature>
<dbReference type="CDD" id="cd00298">
    <property type="entry name" value="ACD_sHsps_p23-like"/>
    <property type="match status" value="1"/>
</dbReference>
<feature type="region of interest" description="Disordered" evidence="1">
    <location>
        <begin position="67"/>
        <end position="89"/>
    </location>
</feature>
<accession>A0ABV6DG45</accession>
<dbReference type="EMBL" id="JBHLWN010000021">
    <property type="protein sequence ID" value="MFC0211606.1"/>
    <property type="molecule type" value="Genomic_DNA"/>
</dbReference>